<name>A0A267E5D0_9PLAT</name>
<keyword evidence="4" id="KW-1015">Disulfide bond</keyword>
<evidence type="ECO:0000256" key="4">
    <source>
        <dbReference type="ARBA" id="ARBA00023157"/>
    </source>
</evidence>
<dbReference type="GO" id="GO:0030970">
    <property type="term" value="P:retrograde protein transport, ER to cytosol"/>
    <property type="evidence" value="ECO:0007669"/>
    <property type="project" value="TreeGrafter"/>
</dbReference>
<evidence type="ECO:0000256" key="7">
    <source>
        <dbReference type="ARBA" id="ARBA00041661"/>
    </source>
</evidence>
<reference evidence="11 12" key="1">
    <citation type="submission" date="2017-06" db="EMBL/GenBank/DDBJ databases">
        <title>A platform for efficient transgenesis in Macrostomum lignano, a flatworm model organism for stem cell research.</title>
        <authorList>
            <person name="Berezikov E."/>
        </authorList>
    </citation>
    <scope>NUCLEOTIDE SEQUENCE [LARGE SCALE GENOMIC DNA]</scope>
    <source>
        <strain evidence="11">DV1</strain>
        <tissue evidence="11">Whole organism</tissue>
    </source>
</reference>
<evidence type="ECO:0000313" key="12">
    <source>
        <dbReference type="Proteomes" id="UP000215902"/>
    </source>
</evidence>
<evidence type="ECO:0000256" key="8">
    <source>
        <dbReference type="SAM" id="MobiDB-lite"/>
    </source>
</evidence>
<dbReference type="PANTHER" id="PTHR15414:SF0">
    <property type="entry name" value="ENDOPLASMIC RETICULUM LECTIN 1"/>
    <property type="match status" value="1"/>
</dbReference>
<comment type="function">
    <text evidence="5">Probable lectin that binds selectively to improperly folded lumenal proteins. May function in endoplasmic reticulum quality control and endoplasmic reticulum-associated degradation (ERAD) of both non-glycosylated proteins and glycoproteins.</text>
</comment>
<evidence type="ECO:0000256" key="6">
    <source>
        <dbReference type="ARBA" id="ARBA00041108"/>
    </source>
</evidence>
<feature type="signal peptide" evidence="9">
    <location>
        <begin position="1"/>
        <end position="19"/>
    </location>
</feature>
<dbReference type="InterPro" id="IPR012913">
    <property type="entry name" value="OS9-like_dom"/>
</dbReference>
<organism evidence="11 12">
    <name type="scientific">Macrostomum lignano</name>
    <dbReference type="NCBI Taxonomy" id="282301"/>
    <lineage>
        <taxon>Eukaryota</taxon>
        <taxon>Metazoa</taxon>
        <taxon>Spiralia</taxon>
        <taxon>Lophotrochozoa</taxon>
        <taxon>Platyhelminthes</taxon>
        <taxon>Rhabditophora</taxon>
        <taxon>Macrostomorpha</taxon>
        <taxon>Macrostomida</taxon>
        <taxon>Macrostomidae</taxon>
        <taxon>Macrostomum</taxon>
    </lineage>
</organism>
<dbReference type="AlphaFoldDB" id="A0A267E5D0"/>
<keyword evidence="12" id="KW-1185">Reference proteome</keyword>
<evidence type="ECO:0000256" key="3">
    <source>
        <dbReference type="ARBA" id="ARBA00022824"/>
    </source>
</evidence>
<comment type="subcellular location">
    <subcellularLocation>
        <location evidence="1">Endoplasmic reticulum</location>
    </subcellularLocation>
</comment>
<dbReference type="EMBL" id="NIVC01002695">
    <property type="protein sequence ID" value="PAA55872.1"/>
    <property type="molecule type" value="Genomic_DNA"/>
</dbReference>
<dbReference type="GO" id="GO:0005788">
    <property type="term" value="C:endoplasmic reticulum lumen"/>
    <property type="evidence" value="ECO:0007669"/>
    <property type="project" value="TreeGrafter"/>
</dbReference>
<dbReference type="STRING" id="282301.A0A267E5D0"/>
<dbReference type="Gene3D" id="2.70.130.10">
    <property type="entry name" value="Mannose-6-phosphate receptor binding domain"/>
    <property type="match status" value="2"/>
</dbReference>
<keyword evidence="3" id="KW-0256">Endoplasmic reticulum</keyword>
<dbReference type="Pfam" id="PF07915">
    <property type="entry name" value="PRKCSH"/>
    <property type="match status" value="2"/>
</dbReference>
<dbReference type="Proteomes" id="UP000215902">
    <property type="component" value="Unassembled WGS sequence"/>
</dbReference>
<evidence type="ECO:0000256" key="1">
    <source>
        <dbReference type="ARBA" id="ARBA00004240"/>
    </source>
</evidence>
<keyword evidence="2 9" id="KW-0732">Signal</keyword>
<gene>
    <name evidence="11" type="ORF">BOX15_Mlig026030g1</name>
</gene>
<evidence type="ECO:0000259" key="10">
    <source>
        <dbReference type="PROSITE" id="PS51914"/>
    </source>
</evidence>
<evidence type="ECO:0000256" key="2">
    <source>
        <dbReference type="ARBA" id="ARBA00022729"/>
    </source>
</evidence>
<dbReference type="InterPro" id="IPR009011">
    <property type="entry name" value="Man6P_isomerase_rcpt-bd_dom_sf"/>
</dbReference>
<dbReference type="InterPro" id="IPR045149">
    <property type="entry name" value="OS-9-like"/>
</dbReference>
<evidence type="ECO:0000256" key="5">
    <source>
        <dbReference type="ARBA" id="ARBA00037585"/>
    </source>
</evidence>
<feature type="domain" description="MRH" evidence="10">
    <location>
        <begin position="361"/>
        <end position="488"/>
    </location>
</feature>
<dbReference type="OrthoDB" id="239053at2759"/>
<evidence type="ECO:0000313" key="11">
    <source>
        <dbReference type="EMBL" id="PAA55872.1"/>
    </source>
</evidence>
<dbReference type="PANTHER" id="PTHR15414">
    <property type="entry name" value="OS-9-RELATED"/>
    <property type="match status" value="1"/>
</dbReference>
<feature type="region of interest" description="Disordered" evidence="8">
    <location>
        <begin position="326"/>
        <end position="350"/>
    </location>
</feature>
<comment type="caution">
    <text evidence="11">The sequence shown here is derived from an EMBL/GenBank/DDBJ whole genome shotgun (WGS) entry which is preliminary data.</text>
</comment>
<dbReference type="InterPro" id="IPR044865">
    <property type="entry name" value="MRH_dom"/>
</dbReference>
<evidence type="ECO:0000256" key="9">
    <source>
        <dbReference type="SAM" id="SignalP"/>
    </source>
</evidence>
<dbReference type="GO" id="GO:0030968">
    <property type="term" value="P:endoplasmic reticulum unfolded protein response"/>
    <property type="evidence" value="ECO:0007669"/>
    <property type="project" value="InterPro"/>
</dbReference>
<proteinExistence type="predicted"/>
<feature type="compositionally biased region" description="Low complexity" evidence="8">
    <location>
        <begin position="248"/>
        <end position="261"/>
    </location>
</feature>
<accession>A0A267E5D0</accession>
<feature type="non-terminal residue" evidence="11">
    <location>
        <position position="1"/>
    </location>
</feature>
<dbReference type="SUPFAM" id="SSF50911">
    <property type="entry name" value="Mannose 6-phosphate receptor domain"/>
    <property type="match status" value="2"/>
</dbReference>
<protein>
    <recommendedName>
        <fullName evidence="6">Endoplasmic reticulum lectin 1</fullName>
    </recommendedName>
    <alternativeName>
        <fullName evidence="7">ER lectin</fullName>
    </alternativeName>
</protein>
<feature type="chain" id="PRO_5012786125" description="Endoplasmic reticulum lectin 1" evidence="9">
    <location>
        <begin position="20"/>
        <end position="513"/>
    </location>
</feature>
<feature type="region of interest" description="Disordered" evidence="8">
    <location>
        <begin position="244"/>
        <end position="272"/>
    </location>
</feature>
<sequence>NFTSILCLTVVLTVSVSDAFFTDDYLFNVNWPGNTKSFANPDMYEQITMKTNNNEQFVCMLPTKVLRKDEHEEETTESQQSPLELLKPLFDQTACSYKIDVYWNYELCHGRHARQYHESKGQGAETSVTGFYLGYYRPPDQQPDQLEQKKQNQQPQTVLVEGQLLPYYEVTFTDGTLCDLSGQPRQSQVLYVCSLEGKGEIAELTETASCRYRIVVLARQLCEHPLYRPRRTHVNQLHCLPAQKPADADASSSDAAAAAGSSEEKKKQQALRKPAALVAMETAADRQVRASVQSLEGIFGADARVEILHKGGQVFIAVHSASQQQQQQQNQQQQQQQQQQPTVQTPPQIPQVQSSKFFSGATCIVGGSTWWRHQVCFRKSIIQFHVFDDGRRSEIRLGEWNPDAHIAMATERNLLPVQDDKELGRRTELVQFYTGGDICDLTGKPRWTRLLLRCRGEADSPTAVSIAFAEHQTCQYTVTLEGRMLCPIIAAADRTTGLVPDDAAFDDAEPATP</sequence>
<dbReference type="PROSITE" id="PS51914">
    <property type="entry name" value="MRH"/>
    <property type="match status" value="2"/>
</dbReference>
<feature type="domain" description="MRH" evidence="10">
    <location>
        <begin position="93"/>
        <end position="224"/>
    </location>
</feature>